<organism evidence="1 2">
    <name type="scientific">Nitrososphaera gargensis (strain Ga9.2)</name>
    <dbReference type="NCBI Taxonomy" id="1237085"/>
    <lineage>
        <taxon>Archaea</taxon>
        <taxon>Nitrososphaerota</taxon>
        <taxon>Nitrososphaeria</taxon>
        <taxon>Nitrososphaerales</taxon>
        <taxon>Nitrososphaeraceae</taxon>
        <taxon>Nitrososphaera</taxon>
    </lineage>
</organism>
<evidence type="ECO:0000313" key="1">
    <source>
        <dbReference type="EMBL" id="AFU59715.1"/>
    </source>
</evidence>
<evidence type="ECO:0000313" key="2">
    <source>
        <dbReference type="Proteomes" id="UP000008037"/>
    </source>
</evidence>
<dbReference type="AlphaFoldDB" id="K0IIJ0"/>
<reference evidence="1 2" key="1">
    <citation type="journal article" date="2012" name="Environ. Microbiol.">
        <title>The genome of the ammonia-oxidizing Candidatus Nitrososphaera gargensis: insights into metabolic versatility and environmental adaptations.</title>
        <authorList>
            <person name="Spang A."/>
            <person name="Poehlein A."/>
            <person name="Offre P."/>
            <person name="Zumbragel S."/>
            <person name="Haider S."/>
            <person name="Rychlik N."/>
            <person name="Nowka B."/>
            <person name="Schmeisser C."/>
            <person name="Lebedeva E.V."/>
            <person name="Rattei T."/>
            <person name="Bohm C."/>
            <person name="Schmid M."/>
            <person name="Galushko A."/>
            <person name="Hatzenpichler R."/>
            <person name="Weinmaier T."/>
            <person name="Daniel R."/>
            <person name="Schleper C."/>
            <person name="Spieck E."/>
            <person name="Streit W."/>
            <person name="Wagner M."/>
        </authorList>
    </citation>
    <scope>NUCLEOTIDE SEQUENCE [LARGE SCALE GENOMIC DNA]</scope>
    <source>
        <strain evidence="2">Ga9.2</strain>
    </source>
</reference>
<protein>
    <submittedName>
        <fullName evidence="1">Uncharacterized protein</fullName>
    </submittedName>
</protein>
<keyword evidence="2" id="KW-1185">Reference proteome</keyword>
<dbReference type="KEGG" id="nga:Ngar_c27940"/>
<dbReference type="Proteomes" id="UP000008037">
    <property type="component" value="Chromosome"/>
</dbReference>
<sequence length="67" mass="7744">MVANCQVLIMDNDEIRYKLLLPLYNRFYDEGYFSHNIVTDGIINESGLTLDSRVLKHILISLKGIIM</sequence>
<gene>
    <name evidence="1" type="ordered locus">Ngar_c27940</name>
</gene>
<accession>K0IIJ0</accession>
<dbReference type="HOGENOM" id="CLU_2802401_0_0_2"/>
<proteinExistence type="predicted"/>
<name>K0IIJ0_NITGG</name>
<dbReference type="BioCyc" id="CNIT1237085:G1324-2794-MONOMER"/>
<dbReference type="STRING" id="1237085.Ngar_c27940"/>
<dbReference type="EMBL" id="CP002408">
    <property type="protein sequence ID" value="AFU59715.1"/>
    <property type="molecule type" value="Genomic_DNA"/>
</dbReference>
<dbReference type="InParanoid" id="K0IIJ0"/>